<dbReference type="InterPro" id="IPR051661">
    <property type="entry name" value="Actin_filament_regulator"/>
</dbReference>
<evidence type="ECO:0000256" key="1">
    <source>
        <dbReference type="ARBA" id="ARBA00037935"/>
    </source>
</evidence>
<dbReference type="AlphaFoldDB" id="A0A1R1YFY7"/>
<evidence type="ECO:0000313" key="7">
    <source>
        <dbReference type="Proteomes" id="UP000187283"/>
    </source>
</evidence>
<evidence type="ECO:0000259" key="4">
    <source>
        <dbReference type="PROSITE" id="PS51232"/>
    </source>
</evidence>
<dbReference type="GO" id="GO:0003779">
    <property type="term" value="F:actin binding"/>
    <property type="evidence" value="ECO:0007669"/>
    <property type="project" value="InterPro"/>
</dbReference>
<dbReference type="InterPro" id="IPR015425">
    <property type="entry name" value="FH2_Formin"/>
</dbReference>
<dbReference type="STRING" id="133412.A0A1R1YFY7"/>
<dbReference type="GO" id="GO:0032153">
    <property type="term" value="C:cell division site"/>
    <property type="evidence" value="ECO:0007669"/>
    <property type="project" value="UniProtKB-ARBA"/>
</dbReference>
<sequence length="1068" mass="121475">MESKKKKNTLKAGSINILNSIKNQDEKTVEEEFEELMSSMGIEGEHRDDMRRLSYDKKEQLLNSKKNMDVKKKKKKHSMAPEDYKTMFMSAKEPIMDTSLIIGLRVYLATSPLEWAERFIDGEGIEGLLKYMSLLNISPTTNNTLGTQELELVRCLQALINISKGVKKIFSIELTCQTLCLSIDALETETRHLVSQLLTFACHHNNESYSMVVKGFEHLWKVRKSKNAFDVWVTKLLESTDAILDLRVKGNEEDTLDLEECLLSNFILVNSLISTNPSLNMRVACRDELEKSGFNEVIEKASTFKNSLMEYQISKYENEGLEDAVGIEEEYSRFVTEEVISVEQAADTLINRVISPDDKEDLLTIFKDLLLVTPEKWSTINPLNKIKKALPSIIHTDPKNSYDGGGFQDKEFYEHRHNSSCGDLVSRMSSKFDRDQELDIFQSVIDENKDLKSRLNKAQNEVKLLNSQVDEKSDGLVGTLRNKTIALEDLLRISRHTIGSLQSQIQENKQKYEIRMKNQQKLIEEMYLALKKDFEKNRKDQELINRQKNEILALRSPNVRNKDGSINERLLELEIKRIEDRSDKFRAPEEIDDTIELLRKIERTDPSLENKFIEKKKESSTKMMTFTEIIGHDSRKSIVSLSGEYIPRRKTIKAGKTKVVEPKPLLKISTDPESIEKAIKEKKARGPPPSPPKSSKSRFLRKKSEHKLSDQRSPNLETPSSLTTAVSYTEFEDIKSEKNLSVTTDKKSKRHSSIFDFSFDSTDTKYNQSDDVKISEHFFDDGYTSDIKEDSSLGMISADSLQSEIKSSIVKKKEEEIRKLDTIEPHLLSEGKKLKDAPPPPPPPPPPGAGLAPPPPPPPPGGGMAPPPPPPPPGGILPPPPPAPGMLSDASGRKILNYISKFKLKQINWEKMNSTEIRGSIWEEFDKMGVSEAEFEKIMAESGIFDQIDKLFAVKKVLSIGDIFLGQVKIPIEDLKSKIIEIDDDVLTPFVISQLRNCTPTPEERALLAGYKDKKDEMAMADRFMLEMIEIERVDQRLKCLEFRSIWEDTLRDLSDVSFLGSDLKCIV</sequence>
<feature type="compositionally biased region" description="Basic and acidic residues" evidence="3">
    <location>
        <begin position="811"/>
        <end position="836"/>
    </location>
</feature>
<dbReference type="GO" id="GO:0031267">
    <property type="term" value="F:small GTPase binding"/>
    <property type="evidence" value="ECO:0007669"/>
    <property type="project" value="InterPro"/>
</dbReference>
<protein>
    <submittedName>
        <fullName evidence="6">Cytokinesis protein sepA</fullName>
    </submittedName>
</protein>
<dbReference type="InterPro" id="IPR010473">
    <property type="entry name" value="GTPase-bd"/>
</dbReference>
<feature type="coiled-coil region" evidence="2">
    <location>
        <begin position="441"/>
        <end position="475"/>
    </location>
</feature>
<dbReference type="PROSITE" id="PS51232">
    <property type="entry name" value="GBD_FH3"/>
    <property type="match status" value="1"/>
</dbReference>
<keyword evidence="2" id="KW-0175">Coiled coil</keyword>
<dbReference type="Proteomes" id="UP000187283">
    <property type="component" value="Unassembled WGS sequence"/>
</dbReference>
<dbReference type="SMART" id="SM01139">
    <property type="entry name" value="Drf_FH3"/>
    <property type="match status" value="1"/>
</dbReference>
<dbReference type="Pfam" id="PF06367">
    <property type="entry name" value="Drf_FH3"/>
    <property type="match status" value="1"/>
</dbReference>
<dbReference type="Gene3D" id="1.20.58.2220">
    <property type="entry name" value="Formin, FH2 domain"/>
    <property type="match status" value="1"/>
</dbReference>
<feature type="compositionally biased region" description="Pro residues" evidence="3">
    <location>
        <begin position="837"/>
        <end position="884"/>
    </location>
</feature>
<dbReference type="PROSITE" id="PS51444">
    <property type="entry name" value="FH2"/>
    <property type="match status" value="1"/>
</dbReference>
<comment type="similarity">
    <text evidence="1">Belongs to the formin homology family. BNI1 subfamily.</text>
</comment>
<feature type="region of interest" description="Disordered" evidence="3">
    <location>
        <begin position="679"/>
        <end position="722"/>
    </location>
</feature>
<dbReference type="PANTHER" id="PTHR47102:SF2">
    <property type="entry name" value="PROTEIN BNI1"/>
    <property type="match status" value="1"/>
</dbReference>
<comment type="caution">
    <text evidence="6">The sequence shown here is derived from an EMBL/GenBank/DDBJ whole genome shotgun (WGS) entry which is preliminary data.</text>
</comment>
<dbReference type="SMART" id="SM01140">
    <property type="entry name" value="Drf_GBD"/>
    <property type="match status" value="1"/>
</dbReference>
<dbReference type="SUPFAM" id="SSF48371">
    <property type="entry name" value="ARM repeat"/>
    <property type="match status" value="1"/>
</dbReference>
<dbReference type="InterPro" id="IPR010472">
    <property type="entry name" value="FH3_dom"/>
</dbReference>
<proteinExistence type="inferred from homology"/>
<dbReference type="GO" id="GO:0030036">
    <property type="term" value="P:actin cytoskeleton organization"/>
    <property type="evidence" value="ECO:0007669"/>
    <property type="project" value="InterPro"/>
</dbReference>
<name>A0A1R1YFY7_9FUNG</name>
<keyword evidence="7" id="KW-1185">Reference proteome</keyword>
<dbReference type="OrthoDB" id="1104827at2759"/>
<accession>A0A1R1YFY7</accession>
<feature type="domain" description="FH2" evidence="5">
    <location>
        <begin position="893"/>
        <end position="1068"/>
    </location>
</feature>
<dbReference type="GO" id="GO:0005938">
    <property type="term" value="C:cell cortex"/>
    <property type="evidence" value="ECO:0007669"/>
    <property type="project" value="UniProtKB-ARBA"/>
</dbReference>
<feature type="compositionally biased region" description="Polar residues" evidence="3">
    <location>
        <begin position="711"/>
        <end position="722"/>
    </location>
</feature>
<feature type="region of interest" description="Disordered" evidence="3">
    <location>
        <begin position="739"/>
        <end position="767"/>
    </location>
</feature>
<evidence type="ECO:0000256" key="2">
    <source>
        <dbReference type="SAM" id="Coils"/>
    </source>
</evidence>
<gene>
    <name evidence="6" type="ORF">AYI70_g631</name>
</gene>
<dbReference type="InterPro" id="IPR042201">
    <property type="entry name" value="FH2_Formin_sf"/>
</dbReference>
<feature type="domain" description="GBD/FH3" evidence="4">
    <location>
        <begin position="21"/>
        <end position="405"/>
    </location>
</feature>
<evidence type="ECO:0000313" key="6">
    <source>
        <dbReference type="EMBL" id="OMJ25820.1"/>
    </source>
</evidence>
<dbReference type="Pfam" id="PF06371">
    <property type="entry name" value="Drf_GBD"/>
    <property type="match status" value="1"/>
</dbReference>
<dbReference type="GO" id="GO:0015629">
    <property type="term" value="C:actin cytoskeleton"/>
    <property type="evidence" value="ECO:0007669"/>
    <property type="project" value="UniProtKB-ARBA"/>
</dbReference>
<dbReference type="InterPro" id="IPR011989">
    <property type="entry name" value="ARM-like"/>
</dbReference>
<reference evidence="6 7" key="1">
    <citation type="submission" date="2017-01" db="EMBL/GenBank/DDBJ databases">
        <authorList>
            <person name="Mah S.A."/>
            <person name="Swanson W.J."/>
            <person name="Moy G.W."/>
            <person name="Vacquier V.D."/>
        </authorList>
    </citation>
    <scope>NUCLEOTIDE SEQUENCE [LARGE SCALE GENOMIC DNA]</scope>
    <source>
        <strain evidence="6 7">GSMNP</strain>
    </source>
</reference>
<dbReference type="InterPro" id="IPR016024">
    <property type="entry name" value="ARM-type_fold"/>
</dbReference>
<evidence type="ECO:0000256" key="3">
    <source>
        <dbReference type="SAM" id="MobiDB-lite"/>
    </source>
</evidence>
<dbReference type="SUPFAM" id="SSF101447">
    <property type="entry name" value="Formin homology 2 domain (FH2 domain)"/>
    <property type="match status" value="1"/>
</dbReference>
<feature type="compositionally biased region" description="Basic residues" evidence="3">
    <location>
        <begin position="695"/>
        <end position="705"/>
    </location>
</feature>
<dbReference type="Pfam" id="PF02181">
    <property type="entry name" value="FH2"/>
    <property type="match status" value="1"/>
</dbReference>
<feature type="region of interest" description="Disordered" evidence="3">
    <location>
        <begin position="809"/>
        <end position="889"/>
    </location>
</feature>
<dbReference type="Gene3D" id="1.25.10.10">
    <property type="entry name" value="Leucine-rich Repeat Variant"/>
    <property type="match status" value="1"/>
</dbReference>
<evidence type="ECO:0000259" key="5">
    <source>
        <dbReference type="PROSITE" id="PS51444"/>
    </source>
</evidence>
<dbReference type="GO" id="GO:0051301">
    <property type="term" value="P:cell division"/>
    <property type="evidence" value="ECO:0007669"/>
    <property type="project" value="UniProtKB-ARBA"/>
</dbReference>
<organism evidence="6 7">
    <name type="scientific">Smittium culicis</name>
    <dbReference type="NCBI Taxonomy" id="133412"/>
    <lineage>
        <taxon>Eukaryota</taxon>
        <taxon>Fungi</taxon>
        <taxon>Fungi incertae sedis</taxon>
        <taxon>Zoopagomycota</taxon>
        <taxon>Kickxellomycotina</taxon>
        <taxon>Harpellomycetes</taxon>
        <taxon>Harpellales</taxon>
        <taxon>Legeriomycetaceae</taxon>
        <taxon>Smittium</taxon>
    </lineage>
</organism>
<dbReference type="PANTHER" id="PTHR47102">
    <property type="entry name" value="PROTEIN BNI1"/>
    <property type="match status" value="1"/>
</dbReference>
<dbReference type="InterPro" id="IPR014768">
    <property type="entry name" value="GBD/FH3_dom"/>
</dbReference>
<dbReference type="EMBL" id="LSSN01000107">
    <property type="protein sequence ID" value="OMJ25820.1"/>
    <property type="molecule type" value="Genomic_DNA"/>
</dbReference>